<dbReference type="AlphaFoldDB" id="A0A838BC90"/>
<reference evidence="1 2" key="1">
    <citation type="submission" date="2020-07" db="EMBL/GenBank/DDBJ databases">
        <title>Definition of the novel symbiovar canariense within Mesorhizobium novociceri, a new species of genus Mesorhizobium nodulating Cicer canariense in the Caldera de Taburiente National Park (La Palma, Canary Islands).</title>
        <authorList>
            <person name="Leon-Barrios M."/>
            <person name="Perez-Yepez J."/>
            <person name="Flores-Felix J.D."/>
            <person name="Ramirez-Baena M.H."/>
            <person name="Pulido-Suarez L."/>
            <person name="Igual J.M."/>
            <person name="Velazquez E."/>
            <person name="Peix A."/>
        </authorList>
    </citation>
    <scope>NUCLEOTIDE SEQUENCE [LARGE SCALE GENOMIC DNA]</scope>
    <source>
        <strain evidence="1 2">CCANP35</strain>
    </source>
</reference>
<dbReference type="Proteomes" id="UP000558284">
    <property type="component" value="Unassembled WGS sequence"/>
</dbReference>
<name>A0A838BC90_9HYPH</name>
<organism evidence="1 2">
    <name type="scientific">Mesorhizobium neociceri</name>
    <dbReference type="NCBI Taxonomy" id="1307853"/>
    <lineage>
        <taxon>Bacteria</taxon>
        <taxon>Pseudomonadati</taxon>
        <taxon>Pseudomonadota</taxon>
        <taxon>Alphaproteobacteria</taxon>
        <taxon>Hyphomicrobiales</taxon>
        <taxon>Phyllobacteriaceae</taxon>
        <taxon>Mesorhizobium</taxon>
    </lineage>
</organism>
<sequence>MSDETSVKLIKILWRLDYDLSYAVYDKRGACIRTLLDTVPDFLTKVGEARAENRVSGETEDSAPAINISIDPNSISGAIEWPFGTALVGVLQHTAFRNVNKVASELMAIAEVAKVKRFGIRFIVLIKSAKLPLRFGSVDHMFDEGASKSIRDILGDIKDAAVIVEGKAEDSVNYRVSYGPFAQKNIDMHLAKTKDDIDPEYYSDYNAVVDLDLFELDFFLLEKSLFRWSSTKVDKAEKLVQSVLGGKGR</sequence>
<evidence type="ECO:0008006" key="3">
    <source>
        <dbReference type="Google" id="ProtNLM"/>
    </source>
</evidence>
<evidence type="ECO:0000313" key="1">
    <source>
        <dbReference type="EMBL" id="MBA1143697.1"/>
    </source>
</evidence>
<proteinExistence type="predicted"/>
<dbReference type="EMBL" id="JACDTY010000016">
    <property type="protein sequence ID" value="MBA1143697.1"/>
    <property type="molecule type" value="Genomic_DNA"/>
</dbReference>
<dbReference type="RefSeq" id="WP_181060710.1">
    <property type="nucleotide sequence ID" value="NZ_JACDTY010000016.1"/>
</dbReference>
<comment type="caution">
    <text evidence="1">The sequence shown here is derived from an EMBL/GenBank/DDBJ whole genome shotgun (WGS) entry which is preliminary data.</text>
</comment>
<evidence type="ECO:0000313" key="2">
    <source>
        <dbReference type="Proteomes" id="UP000558284"/>
    </source>
</evidence>
<gene>
    <name evidence="1" type="ORF">H0241_26090</name>
</gene>
<protein>
    <recommendedName>
        <fullName evidence="3">TIGR04255 family protein</fullName>
    </recommendedName>
</protein>
<keyword evidence="2" id="KW-1185">Reference proteome</keyword>
<accession>A0A838BC90</accession>